<proteinExistence type="predicted"/>
<name>A0A7S7RDW8_9BACI</name>
<dbReference type="KEGG" id="aia:AWH56_000055"/>
<reference evidence="1 2" key="2">
    <citation type="journal article" date="2019" name="Int. J. Syst. Evol. Microbiol.">
        <title>Anaerobacillus isosaccharinicus sp. nov., an alkaliphilic bacterium which degrades isosaccharinic acid.</title>
        <authorList>
            <person name="Bassil N.M."/>
            <person name="Lloyd J.R."/>
        </authorList>
    </citation>
    <scope>NUCLEOTIDE SEQUENCE [LARGE SCALE GENOMIC DNA]</scope>
    <source>
        <strain evidence="1 2">NB2006</strain>
    </source>
</reference>
<organism evidence="1 2">
    <name type="scientific">Anaerobacillus isosaccharinicus</name>
    <dbReference type="NCBI Taxonomy" id="1532552"/>
    <lineage>
        <taxon>Bacteria</taxon>
        <taxon>Bacillati</taxon>
        <taxon>Bacillota</taxon>
        <taxon>Bacilli</taxon>
        <taxon>Bacillales</taxon>
        <taxon>Bacillaceae</taxon>
        <taxon>Anaerobacillus</taxon>
    </lineage>
</organism>
<dbReference type="EMBL" id="CP063356">
    <property type="protein sequence ID" value="QOY38436.2"/>
    <property type="molecule type" value="Genomic_DNA"/>
</dbReference>
<protein>
    <submittedName>
        <fullName evidence="1">Sodium:proton antiporter</fullName>
    </submittedName>
</protein>
<keyword evidence="2" id="KW-1185">Reference proteome</keyword>
<evidence type="ECO:0000313" key="2">
    <source>
        <dbReference type="Proteomes" id="UP000180175"/>
    </source>
</evidence>
<sequence>MMFNNRNNDNNMFMTLVISMVSVFFIYQYRYRLINLVLGTRWIRRLAVSGALQIPFIRDRFYSRFMPF</sequence>
<evidence type="ECO:0000313" key="1">
    <source>
        <dbReference type="EMBL" id="QOY38436.2"/>
    </source>
</evidence>
<dbReference type="OrthoDB" id="2696719at2"/>
<reference evidence="1 2" key="1">
    <citation type="journal article" date="2017" name="Genome Announc.">
        <title>Draft Genome Sequences of Four Alkaliphilic Bacteria Belonging to the Anaerobacillus Genus.</title>
        <authorList>
            <person name="Bassil N.M."/>
            <person name="Lloyd J.R."/>
        </authorList>
    </citation>
    <scope>NUCLEOTIDE SEQUENCE [LARGE SCALE GENOMIC DNA]</scope>
    <source>
        <strain evidence="1 2">NB2006</strain>
    </source>
</reference>
<gene>
    <name evidence="1" type="ORF">AWH56_000055</name>
</gene>
<dbReference type="AlphaFoldDB" id="A0A7S7RDW8"/>
<accession>A0A7S7RDW8</accession>
<dbReference type="Proteomes" id="UP000180175">
    <property type="component" value="Chromosome"/>
</dbReference>